<dbReference type="RefSeq" id="XP_067550951.1">
    <property type="nucleotide sequence ID" value="XM_067695344.1"/>
</dbReference>
<proteinExistence type="predicted"/>
<organism evidence="2 3">
    <name type="scientific">Candida metapsilosis</name>
    <dbReference type="NCBI Taxonomy" id="273372"/>
    <lineage>
        <taxon>Eukaryota</taxon>
        <taxon>Fungi</taxon>
        <taxon>Dikarya</taxon>
        <taxon>Ascomycota</taxon>
        <taxon>Saccharomycotina</taxon>
        <taxon>Pichiomycetes</taxon>
        <taxon>Debaryomycetaceae</taxon>
        <taxon>Candida/Lodderomyces clade</taxon>
        <taxon>Candida</taxon>
    </lineage>
</organism>
<dbReference type="EMBL" id="JAEOAQ010000001">
    <property type="protein sequence ID" value="KAG5421835.1"/>
    <property type="molecule type" value="Genomic_DNA"/>
</dbReference>
<protein>
    <submittedName>
        <fullName evidence="2">Uncharacterized protein</fullName>
    </submittedName>
</protein>
<comment type="caution">
    <text evidence="2">The sequence shown here is derived from an EMBL/GenBank/DDBJ whole genome shotgun (WGS) entry which is preliminary data.</text>
</comment>
<sequence length="138" mass="15415">MSSASYRDKCYDATQIENSEDNKQEAANVPAQTINHDSLVNQRVIKSHPPPTSIDQMDKVQVQEMQKLASQSVGGNITRFANGGFAISGESRDASLSHMNNDDTDRRRPFDGDNEESNHGIRYVTSDDTDKNNQNLRK</sequence>
<feature type="compositionally biased region" description="Basic and acidic residues" evidence="1">
    <location>
        <begin position="90"/>
        <end position="119"/>
    </location>
</feature>
<feature type="region of interest" description="Disordered" evidence="1">
    <location>
        <begin position="1"/>
        <end position="27"/>
    </location>
</feature>
<reference evidence="2 3" key="1">
    <citation type="submission" date="2020-12" db="EMBL/GenBank/DDBJ databases">
        <title>Effect of drift, selection, and recombination on the evolution of hybrid genomes in Candida yeast pathogens.</title>
        <authorList>
            <person name="Mixao V."/>
            <person name="Ksiezopolska E."/>
            <person name="Saus E."/>
            <person name="Boekhout T."/>
            <person name="Gacser A."/>
            <person name="Gabaldon T."/>
        </authorList>
    </citation>
    <scope>NUCLEOTIDE SEQUENCE [LARGE SCALE GENOMIC DNA]</scope>
    <source>
        <strain evidence="2 3">BP57</strain>
    </source>
</reference>
<dbReference type="GeneID" id="93649557"/>
<dbReference type="AlphaFoldDB" id="A0A8H8DE61"/>
<keyword evidence="3" id="KW-1185">Reference proteome</keyword>
<feature type="region of interest" description="Disordered" evidence="1">
    <location>
        <begin position="81"/>
        <end position="138"/>
    </location>
</feature>
<accession>A0A8H8DE61</accession>
<evidence type="ECO:0000313" key="3">
    <source>
        <dbReference type="Proteomes" id="UP000669133"/>
    </source>
</evidence>
<evidence type="ECO:0000256" key="1">
    <source>
        <dbReference type="SAM" id="MobiDB-lite"/>
    </source>
</evidence>
<dbReference type="Proteomes" id="UP000669133">
    <property type="component" value="Unassembled WGS sequence"/>
</dbReference>
<name>A0A8H8DE61_9ASCO</name>
<evidence type="ECO:0000313" key="2">
    <source>
        <dbReference type="EMBL" id="KAG5421835.1"/>
    </source>
</evidence>
<feature type="compositionally biased region" description="Basic and acidic residues" evidence="1">
    <location>
        <begin position="1"/>
        <end position="11"/>
    </location>
</feature>
<gene>
    <name evidence="2" type="ORF">I9W82_000928</name>
</gene>
<dbReference type="OrthoDB" id="4022148at2759"/>